<dbReference type="SUPFAM" id="SSF54637">
    <property type="entry name" value="Thioesterase/thiol ester dehydrase-isomerase"/>
    <property type="match status" value="1"/>
</dbReference>
<evidence type="ECO:0000313" key="3">
    <source>
        <dbReference type="EMBL" id="MQW91814.1"/>
    </source>
</evidence>
<protein>
    <submittedName>
        <fullName evidence="3">Thioesterase</fullName>
    </submittedName>
</protein>
<keyword evidence="1" id="KW-0472">Membrane</keyword>
<dbReference type="Pfam" id="PF03061">
    <property type="entry name" value="4HBT"/>
    <property type="match status" value="1"/>
</dbReference>
<evidence type="ECO:0000313" key="5">
    <source>
        <dbReference type="Proteomes" id="UP000327478"/>
    </source>
</evidence>
<keyword evidence="1" id="KW-1133">Transmembrane helix</keyword>
<dbReference type="Proteomes" id="UP000480556">
    <property type="component" value="Unassembled WGS sequence"/>
</dbReference>
<gene>
    <name evidence="4" type="ORF">GFH30_08755</name>
    <name evidence="3" type="ORF">GHJ48_05295</name>
</gene>
<keyword evidence="1" id="KW-0812">Transmembrane</keyword>
<feature type="domain" description="Thioesterase" evidence="2">
    <location>
        <begin position="47"/>
        <end position="121"/>
    </location>
</feature>
<organism evidence="3 6">
    <name type="scientific">Acinetobacter wanghuae</name>
    <dbReference type="NCBI Taxonomy" id="2662362"/>
    <lineage>
        <taxon>Bacteria</taxon>
        <taxon>Pseudomonadati</taxon>
        <taxon>Pseudomonadota</taxon>
        <taxon>Gammaproteobacteria</taxon>
        <taxon>Moraxellales</taxon>
        <taxon>Moraxellaceae</taxon>
        <taxon>Acinetobacter</taxon>
    </lineage>
</organism>
<evidence type="ECO:0000313" key="4">
    <source>
        <dbReference type="EMBL" id="QGA11476.1"/>
    </source>
</evidence>
<dbReference type="InterPro" id="IPR029069">
    <property type="entry name" value="HotDog_dom_sf"/>
</dbReference>
<dbReference type="InterPro" id="IPR006683">
    <property type="entry name" value="Thioestr_dom"/>
</dbReference>
<dbReference type="CDD" id="cd03443">
    <property type="entry name" value="PaaI_thioesterase"/>
    <property type="match status" value="1"/>
</dbReference>
<dbReference type="EMBL" id="CP045650">
    <property type="protein sequence ID" value="QGA11476.1"/>
    <property type="molecule type" value="Genomic_DNA"/>
</dbReference>
<name>A0A5Q0P404_9GAMM</name>
<reference evidence="5 6" key="1">
    <citation type="submission" date="2019-10" db="EMBL/GenBank/DDBJ databases">
        <authorList>
            <person name="Dong K."/>
        </authorList>
    </citation>
    <scope>NUCLEOTIDE SEQUENCE [LARGE SCALE GENOMIC DNA]</scope>
    <source>
        <strain evidence="4">Dk386</strain>
        <strain evidence="5">dk386</strain>
        <strain evidence="3">Dk771</strain>
        <strain evidence="6">dk771</strain>
    </source>
</reference>
<dbReference type="GO" id="GO:0016790">
    <property type="term" value="F:thiolester hydrolase activity"/>
    <property type="evidence" value="ECO:0007669"/>
    <property type="project" value="UniProtKB-ARBA"/>
</dbReference>
<dbReference type="EMBL" id="WITK01000005">
    <property type="protein sequence ID" value="MQW91814.1"/>
    <property type="molecule type" value="Genomic_DNA"/>
</dbReference>
<dbReference type="RefSeq" id="WP_153371868.1">
    <property type="nucleotide sequence ID" value="NZ_CP045650.1"/>
</dbReference>
<evidence type="ECO:0000313" key="6">
    <source>
        <dbReference type="Proteomes" id="UP000480556"/>
    </source>
</evidence>
<dbReference type="AlphaFoldDB" id="A0A5Q0P404"/>
<dbReference type="Gene3D" id="3.10.129.10">
    <property type="entry name" value="Hotdog Thioesterase"/>
    <property type="match status" value="1"/>
</dbReference>
<sequence length="138" mass="15107">MKSNILEIQQFLAQEFPQSLQKCAVIDVQSKYAQVSYRVDEQELRPGGTVSGPTIMTIADFALYVAILAEMGIVALAVTSNMNIHFLRKPDGSRNLVAEARLIKVGRVLVVGEVWVYSEGIDDPVAHVTGSYSLPIKA</sequence>
<evidence type="ECO:0000259" key="2">
    <source>
        <dbReference type="Pfam" id="PF03061"/>
    </source>
</evidence>
<keyword evidence="5" id="KW-1185">Reference proteome</keyword>
<accession>A0A5Q0P404</accession>
<dbReference type="Proteomes" id="UP000327478">
    <property type="component" value="Chromosome"/>
</dbReference>
<evidence type="ECO:0000256" key="1">
    <source>
        <dbReference type="SAM" id="Phobius"/>
    </source>
</evidence>
<proteinExistence type="predicted"/>
<feature type="transmembrane region" description="Helical" evidence="1">
    <location>
        <begin position="61"/>
        <end position="79"/>
    </location>
</feature>